<dbReference type="InterPro" id="IPR003964">
    <property type="entry name" value="Carb_kinase"/>
</dbReference>
<evidence type="ECO:0000256" key="5">
    <source>
        <dbReference type="PIRNR" id="PIRNR000723"/>
    </source>
</evidence>
<dbReference type="PANTHER" id="PTHR30409">
    <property type="entry name" value="CARBAMATE KINASE"/>
    <property type="match status" value="1"/>
</dbReference>
<evidence type="ECO:0000256" key="1">
    <source>
        <dbReference type="ARBA" id="ARBA00011066"/>
    </source>
</evidence>
<keyword evidence="8" id="KW-1185">Reference proteome</keyword>
<dbReference type="Gene3D" id="3.40.1160.10">
    <property type="entry name" value="Acetylglutamate kinase-like"/>
    <property type="match status" value="1"/>
</dbReference>
<keyword evidence="3 5" id="KW-0418">Kinase</keyword>
<name>A0A0L8V2J4_9BACT</name>
<dbReference type="PANTHER" id="PTHR30409:SF1">
    <property type="entry name" value="CARBAMATE KINASE-RELATED"/>
    <property type="match status" value="1"/>
</dbReference>
<feature type="domain" description="Aspartate/glutamate/uridylate kinase" evidence="6">
    <location>
        <begin position="16"/>
        <end position="311"/>
    </location>
</feature>
<sequence>MFAHLAGLYKSNMKQKLAVIALGGNALLRDTETGTIEEQERNTTDTLENLVHLLTDGYDLVITHGNGPQVGNILMRNDAGETLYNISPMPLDICVADSQGGIGYMIERMMRNVLNKHGIDKNIVSVMSMVTVDHKDEAFQNPTKRIGKTYSEADANLLNKQKGWQFKPSPKHQGAWRRVVPSPEPIDILNKEIIGKMVREGNIVITAGGGGIPVYLDNEKNVRTVDAVIDKDMTSALLASTIHADEFYILTDVPFIYKDFGLPSQEKLEFLDYADTLEYLKAGTFGEGSMAPKIRACLNFIENGGQKSVITEATKLEDKSYGSKITMYYDNQKLAQ</sequence>
<dbReference type="EMBL" id="LGIA01000215">
    <property type="protein sequence ID" value="KOH42710.1"/>
    <property type="molecule type" value="Genomic_DNA"/>
</dbReference>
<evidence type="ECO:0000259" key="6">
    <source>
        <dbReference type="Pfam" id="PF00696"/>
    </source>
</evidence>
<dbReference type="AlphaFoldDB" id="A0A0L8V2J4"/>
<dbReference type="NCBIfam" id="NF009007">
    <property type="entry name" value="PRK12352.1"/>
    <property type="match status" value="1"/>
</dbReference>
<evidence type="ECO:0000256" key="3">
    <source>
        <dbReference type="ARBA" id="ARBA00022777"/>
    </source>
</evidence>
<dbReference type="GO" id="GO:0019546">
    <property type="term" value="P:L-arginine deiminase pathway"/>
    <property type="evidence" value="ECO:0007669"/>
    <property type="project" value="TreeGrafter"/>
</dbReference>
<dbReference type="InterPro" id="IPR036393">
    <property type="entry name" value="AceGlu_kinase-like_sf"/>
</dbReference>
<evidence type="ECO:0000313" key="7">
    <source>
        <dbReference type="EMBL" id="KOH42710.1"/>
    </source>
</evidence>
<keyword evidence="2 5" id="KW-0808">Transferase</keyword>
<dbReference type="PRINTS" id="PR01469">
    <property type="entry name" value="CARBMTKINASE"/>
</dbReference>
<organism evidence="7 8">
    <name type="scientific">Sunxiuqinia dokdonensis</name>
    <dbReference type="NCBI Taxonomy" id="1409788"/>
    <lineage>
        <taxon>Bacteria</taxon>
        <taxon>Pseudomonadati</taxon>
        <taxon>Bacteroidota</taxon>
        <taxon>Bacteroidia</taxon>
        <taxon>Marinilabiliales</taxon>
        <taxon>Prolixibacteraceae</taxon>
        <taxon>Sunxiuqinia</taxon>
    </lineage>
</organism>
<dbReference type="CDD" id="cd04235">
    <property type="entry name" value="AAK_CK"/>
    <property type="match status" value="1"/>
</dbReference>
<gene>
    <name evidence="7" type="ORF">NC99_44950</name>
</gene>
<evidence type="ECO:0000313" key="8">
    <source>
        <dbReference type="Proteomes" id="UP000036958"/>
    </source>
</evidence>
<dbReference type="FunFam" id="3.40.1160.10:FF:000007">
    <property type="entry name" value="Carbamate kinase"/>
    <property type="match status" value="1"/>
</dbReference>
<evidence type="ECO:0000256" key="2">
    <source>
        <dbReference type="ARBA" id="ARBA00022679"/>
    </source>
</evidence>
<protein>
    <recommendedName>
        <fullName evidence="4 5">Carbamate kinase</fullName>
    </recommendedName>
</protein>
<dbReference type="NCBIfam" id="TIGR00746">
    <property type="entry name" value="arcC"/>
    <property type="match status" value="1"/>
</dbReference>
<comment type="similarity">
    <text evidence="1 5">Belongs to the carbamate kinase family.</text>
</comment>
<dbReference type="Pfam" id="PF00696">
    <property type="entry name" value="AA_kinase"/>
    <property type="match status" value="1"/>
</dbReference>
<dbReference type="GO" id="GO:0008804">
    <property type="term" value="F:carbamate kinase activity"/>
    <property type="evidence" value="ECO:0007669"/>
    <property type="project" value="UniProtKB-UniRule"/>
</dbReference>
<dbReference type="SUPFAM" id="SSF53633">
    <property type="entry name" value="Carbamate kinase-like"/>
    <property type="match status" value="1"/>
</dbReference>
<dbReference type="PATRIC" id="fig|1409788.3.peg.4594"/>
<comment type="caution">
    <text evidence="7">The sequence shown here is derived from an EMBL/GenBank/DDBJ whole genome shotgun (WGS) entry which is preliminary data.</text>
</comment>
<proteinExistence type="inferred from homology"/>
<dbReference type="PIRSF" id="PIRSF000723">
    <property type="entry name" value="Carbamate_kin"/>
    <property type="match status" value="1"/>
</dbReference>
<accession>A0A0L8V2J4</accession>
<reference evidence="8" key="1">
    <citation type="submission" date="2015-07" db="EMBL/GenBank/DDBJ databases">
        <title>Genome sequencing of Sunxiuqinia dokdonensis strain SK.</title>
        <authorList>
            <person name="Ahn S."/>
            <person name="Kim B.-C."/>
        </authorList>
    </citation>
    <scope>NUCLEOTIDE SEQUENCE [LARGE SCALE GENOMIC DNA]</scope>
    <source>
        <strain evidence="8">SK</strain>
    </source>
</reference>
<evidence type="ECO:0000256" key="4">
    <source>
        <dbReference type="NCBIfam" id="TIGR00746"/>
    </source>
</evidence>
<dbReference type="GO" id="GO:0005829">
    <property type="term" value="C:cytosol"/>
    <property type="evidence" value="ECO:0007669"/>
    <property type="project" value="TreeGrafter"/>
</dbReference>
<dbReference type="STRING" id="1409788.NC99_44950"/>
<dbReference type="Proteomes" id="UP000036958">
    <property type="component" value="Unassembled WGS sequence"/>
</dbReference>
<dbReference type="InterPro" id="IPR001048">
    <property type="entry name" value="Asp/Glu/Uridylate_kinase"/>
</dbReference>